<evidence type="ECO:0008006" key="2">
    <source>
        <dbReference type="Google" id="ProtNLM"/>
    </source>
</evidence>
<reference evidence="1" key="1">
    <citation type="journal article" date="2019" name="Genome Biol. Evol.">
        <title>The Rhododendron genome and chromosomal organization provide insight into shared whole-genome duplications across the heath family (Ericaceae).</title>
        <authorList>
            <person name="Soza V.L."/>
            <person name="Lindsley D."/>
            <person name="Waalkes A."/>
            <person name="Ramage E."/>
            <person name="Patwardhan R.P."/>
            <person name="Burton J.N."/>
            <person name="Adey A."/>
            <person name="Kumar A."/>
            <person name="Qiu R."/>
            <person name="Shendure J."/>
            <person name="Hall B."/>
        </authorList>
    </citation>
    <scope>NUCLEOTIDE SEQUENCE</scope>
    <source>
        <strain evidence="1">RSF 1966-606</strain>
    </source>
</reference>
<dbReference type="AlphaFoldDB" id="A0A6A4KIQ5"/>
<organism evidence="1">
    <name type="scientific">Rhododendron williamsianum</name>
    <dbReference type="NCBI Taxonomy" id="262921"/>
    <lineage>
        <taxon>Eukaryota</taxon>
        <taxon>Viridiplantae</taxon>
        <taxon>Streptophyta</taxon>
        <taxon>Embryophyta</taxon>
        <taxon>Tracheophyta</taxon>
        <taxon>Spermatophyta</taxon>
        <taxon>Magnoliopsida</taxon>
        <taxon>eudicotyledons</taxon>
        <taxon>Gunneridae</taxon>
        <taxon>Pentapetalae</taxon>
        <taxon>asterids</taxon>
        <taxon>Ericales</taxon>
        <taxon>Ericaceae</taxon>
        <taxon>Ericoideae</taxon>
        <taxon>Rhodoreae</taxon>
        <taxon>Rhododendron</taxon>
    </lineage>
</organism>
<name>A0A6A4KIQ5_9ERIC</name>
<dbReference type="EMBL" id="QEFC01003985">
    <property type="protein sequence ID" value="KAE9446015.1"/>
    <property type="molecule type" value="Genomic_DNA"/>
</dbReference>
<protein>
    <recommendedName>
        <fullName evidence="2">VOC domain-containing protein</fullName>
    </recommendedName>
</protein>
<dbReference type="PANTHER" id="PTHR46142:SF4">
    <property type="entry name" value="OS04G0538900 PROTEIN"/>
    <property type="match status" value="1"/>
</dbReference>
<proteinExistence type="predicted"/>
<dbReference type="OrthoDB" id="16820at2759"/>
<comment type="caution">
    <text evidence="1">The sequence shown here is derived from an EMBL/GenBank/DDBJ whole genome shotgun (WGS) entry which is preliminary data.</text>
</comment>
<dbReference type="Gene3D" id="3.10.180.10">
    <property type="entry name" value="2,3-Dihydroxybiphenyl 1,2-Dioxygenase, domain 1"/>
    <property type="match status" value="1"/>
</dbReference>
<gene>
    <name evidence="1" type="ORF">C3L33_22045</name>
</gene>
<sequence>MTEGLVSTSGQQFDPVLSHSSRAILCRRLELCVSRFSRHHMIEGLMSTSGQQFGDNAGSSILNSLSLVLSTIPIGSHDAIQILWRKRNRLFNYGIGIHLLENESIDEYDAINEPRPINPKDNHISFQCTDVGLVKRRLEAMGMRYTTAVVEEGGIQVDQVFFHDPDGYMSKSATVKTFRSFLSLLPAH</sequence>
<accession>A0A6A4KIQ5</accession>
<dbReference type="PANTHER" id="PTHR46142">
    <property type="match status" value="1"/>
</dbReference>
<evidence type="ECO:0000313" key="1">
    <source>
        <dbReference type="EMBL" id="KAE9446015.1"/>
    </source>
</evidence>
<feature type="non-terminal residue" evidence="1">
    <location>
        <position position="1"/>
    </location>
</feature>
<dbReference type="InterPro" id="IPR029068">
    <property type="entry name" value="Glyas_Bleomycin-R_OHBP_Dase"/>
</dbReference>
<dbReference type="SUPFAM" id="SSF54593">
    <property type="entry name" value="Glyoxalase/Bleomycin resistance protein/Dihydroxybiphenyl dioxygenase"/>
    <property type="match status" value="1"/>
</dbReference>